<proteinExistence type="inferred from homology"/>
<evidence type="ECO:0000256" key="1">
    <source>
        <dbReference type="ARBA" id="ARBA00006174"/>
    </source>
</evidence>
<name>A0A0D2E2P2_9EURO</name>
<dbReference type="RefSeq" id="XP_016262229.1">
    <property type="nucleotide sequence ID" value="XM_016406625.1"/>
</dbReference>
<evidence type="ECO:0000313" key="5">
    <source>
        <dbReference type="Proteomes" id="UP000053342"/>
    </source>
</evidence>
<dbReference type="OrthoDB" id="10267976at2759"/>
<dbReference type="EMBL" id="KN847336">
    <property type="protein sequence ID" value="KIW42013.1"/>
    <property type="molecule type" value="Genomic_DNA"/>
</dbReference>
<dbReference type="STRING" id="215243.A0A0D2E2P2"/>
<feature type="domain" description="MmgE/PrpD N-terminal" evidence="2">
    <location>
        <begin position="16"/>
        <end position="243"/>
    </location>
</feature>
<dbReference type="Gene3D" id="1.10.4100.10">
    <property type="entry name" value="2-methylcitrate dehydratase PrpD"/>
    <property type="match status" value="1"/>
</dbReference>
<dbReference type="HOGENOM" id="CLU_026574_2_1_1"/>
<dbReference type="SUPFAM" id="SSF103378">
    <property type="entry name" value="2-methylcitrate dehydratase PrpD"/>
    <property type="match status" value="1"/>
</dbReference>
<protein>
    <recommendedName>
        <fullName evidence="6">MmgE/PrpD family protein</fullName>
    </recommendedName>
</protein>
<dbReference type="GO" id="GO:0016829">
    <property type="term" value="F:lyase activity"/>
    <property type="evidence" value="ECO:0007669"/>
    <property type="project" value="InterPro"/>
</dbReference>
<feature type="domain" description="MmgE/PrpD C-terminal" evidence="3">
    <location>
        <begin position="279"/>
        <end position="458"/>
    </location>
</feature>
<evidence type="ECO:0008006" key="6">
    <source>
        <dbReference type="Google" id="ProtNLM"/>
    </source>
</evidence>
<dbReference type="InterPro" id="IPR045336">
    <property type="entry name" value="MmgE_PrpD_N"/>
</dbReference>
<dbReference type="PANTHER" id="PTHR16943">
    <property type="entry name" value="2-METHYLCITRATE DEHYDRATASE-RELATED"/>
    <property type="match status" value="1"/>
</dbReference>
<reference evidence="4 5" key="1">
    <citation type="submission" date="2015-01" db="EMBL/GenBank/DDBJ databases">
        <title>The Genome Sequence of Exophiala oligosperma CBS72588.</title>
        <authorList>
            <consortium name="The Broad Institute Genomics Platform"/>
            <person name="Cuomo C."/>
            <person name="de Hoog S."/>
            <person name="Gorbushina A."/>
            <person name="Stielow B."/>
            <person name="Teixiera M."/>
            <person name="Abouelleil A."/>
            <person name="Chapman S.B."/>
            <person name="Priest M."/>
            <person name="Young S.K."/>
            <person name="Wortman J."/>
            <person name="Nusbaum C."/>
            <person name="Birren B."/>
        </authorList>
    </citation>
    <scope>NUCLEOTIDE SEQUENCE [LARGE SCALE GENOMIC DNA]</scope>
    <source>
        <strain evidence="4 5">CBS 72588</strain>
    </source>
</reference>
<accession>A0A0D2E2P2</accession>
<evidence type="ECO:0000313" key="4">
    <source>
        <dbReference type="EMBL" id="KIW42014.1"/>
    </source>
</evidence>
<dbReference type="Proteomes" id="UP000053342">
    <property type="component" value="Unassembled WGS sequence"/>
</dbReference>
<dbReference type="Pfam" id="PF03972">
    <property type="entry name" value="MmgE_PrpD_N"/>
    <property type="match status" value="1"/>
</dbReference>
<evidence type="ECO:0000259" key="3">
    <source>
        <dbReference type="Pfam" id="PF19305"/>
    </source>
</evidence>
<gene>
    <name evidence="4" type="ORF">PV06_05603</name>
</gene>
<dbReference type="InterPro" id="IPR005656">
    <property type="entry name" value="MmgE_PrpD"/>
</dbReference>
<dbReference type="VEuPathDB" id="FungiDB:PV06_05603"/>
<dbReference type="PANTHER" id="PTHR16943:SF8">
    <property type="entry name" value="2-METHYLCITRATE DEHYDRATASE"/>
    <property type="match status" value="1"/>
</dbReference>
<dbReference type="RefSeq" id="XP_016262230.1">
    <property type="nucleotide sequence ID" value="XM_016406626.1"/>
</dbReference>
<keyword evidence="5" id="KW-1185">Reference proteome</keyword>
<dbReference type="InterPro" id="IPR045337">
    <property type="entry name" value="MmgE_PrpD_C"/>
</dbReference>
<dbReference type="Gene3D" id="3.30.1330.120">
    <property type="entry name" value="2-methylcitrate dehydratase PrpD"/>
    <property type="match status" value="1"/>
</dbReference>
<dbReference type="AlphaFoldDB" id="A0A0D2E2P2"/>
<dbReference type="InterPro" id="IPR036148">
    <property type="entry name" value="MmgE/PrpD_sf"/>
</dbReference>
<dbReference type="Pfam" id="PF19305">
    <property type="entry name" value="MmgE_PrpD_C"/>
    <property type="match status" value="1"/>
</dbReference>
<organism evidence="4 5">
    <name type="scientific">Exophiala oligosperma</name>
    <dbReference type="NCBI Taxonomy" id="215243"/>
    <lineage>
        <taxon>Eukaryota</taxon>
        <taxon>Fungi</taxon>
        <taxon>Dikarya</taxon>
        <taxon>Ascomycota</taxon>
        <taxon>Pezizomycotina</taxon>
        <taxon>Eurotiomycetes</taxon>
        <taxon>Chaetothyriomycetidae</taxon>
        <taxon>Chaetothyriales</taxon>
        <taxon>Herpotrichiellaceae</taxon>
        <taxon>Exophiala</taxon>
    </lineage>
</organism>
<dbReference type="GeneID" id="27357677"/>
<sequence>MDNKTKTMDSVDHTFKLADFLARLNYDQLPREVIEQAKRSVLNALGCGLGSCHASPATKAIKALLSSNTTTQTNEECTILGHRERTSFDTAVMVNGISITTADYDDTHLRTVIHPSGTPLAALLSWAEMHPMSGKDFILAFVAGLETQCAVGNALGPSHYKDGWHITGTTGHFAAAAAISKAMKLDSAQFAAALGHASTMAGGLRAMFGVDSKTLHMGRGAQNGILAARLAAQGFGSCTRPIESWLKLVSTTVDESRVSALAEEGGKSWQILENTFKPYPCGIVIHPLIDGCLEAHRYFSQDAVAAGGKEPFHMKLASIEAVVNPQCVRLCSVRHPQTQLQTIFSLYHGCAVGLVHGAAGPAEFSDEVAAQDATVRAVRDKINVTTDDKVRDDEAYLTFKYKPAQGAGLAEKSFHVEHATGSVARPMTIEQLEKKFSDQAAPVIGAQKTKAVIESCWKLEDTEDIVHLARLLVP</sequence>
<comment type="similarity">
    <text evidence="1">Belongs to the PrpD family.</text>
</comment>
<dbReference type="EMBL" id="KN847336">
    <property type="protein sequence ID" value="KIW42014.1"/>
    <property type="molecule type" value="Genomic_DNA"/>
</dbReference>
<dbReference type="InterPro" id="IPR042188">
    <property type="entry name" value="MmgE/PrpD_sf_2"/>
</dbReference>
<dbReference type="InterPro" id="IPR042183">
    <property type="entry name" value="MmgE/PrpD_sf_1"/>
</dbReference>
<evidence type="ECO:0000259" key="2">
    <source>
        <dbReference type="Pfam" id="PF03972"/>
    </source>
</evidence>